<evidence type="ECO:0000313" key="2">
    <source>
        <dbReference type="EnsemblMetazoa" id="tetur57g00110.1"/>
    </source>
</evidence>
<dbReference type="EnsemblMetazoa" id="tetur57g00110.1">
    <property type="protein sequence ID" value="tetur57g00110.1"/>
    <property type="gene ID" value="tetur57g00110"/>
</dbReference>
<dbReference type="HOGENOM" id="CLU_018944_0_0_1"/>
<keyword evidence="1" id="KW-1133">Transmembrane helix</keyword>
<keyword evidence="3" id="KW-1185">Reference proteome</keyword>
<reference evidence="2" key="2">
    <citation type="submission" date="2015-06" db="UniProtKB">
        <authorList>
            <consortium name="EnsemblMetazoa"/>
        </authorList>
    </citation>
    <scope>IDENTIFICATION</scope>
</reference>
<sequence>MNLERKLYNKENESSLEYKLIKTQKSFFYGYTELNYEPEHLVYALNKKCFQDAKMDVLTLRVTPSKKLSSIETYSMVNRVKLRENLEKLICFKLGISYLRIKSVRFQIHSTYLLATVEITERFDFVDLPRKSHRKLDVSGFLTDFYSDIVTCLRLEAMKRNVSKIISCNDISHGCIGIALDQPLPVANENGSNCVLYNNLDKVLYKLVQEPTLRDLKMSYKHLNQTTLSSAELNFDLYLIDSSQNDSHSPIDSDSFNVKVYCRNCFGNYIFLLLIVALVCAVIGLAAIACKLYRRNVRIIFYVKLLPAKMFPSKYFLSIFMILYNLKTGYQQGYKELSGLGPNFLLKAKLSYKGIHQNVDQLKPWYWLYKSWLIEESVFGDEKNMIVTLIADEKEGTQIKVFRDFKTQNITLVCVQNLCRRNADLLDKILKEFTGSTAQSVKATLLLGPYRMISCETSENAVHTGNLTTYRCGTLYLEASFKDRTKEFIIRDSNIRTLVLNVTQIESLVQVNVSKSTKVIQYKLNESIIEYKKSGIDKKHGTTQLYFTSLDSVTLVEINYKRFHVEMVYDRKFGLKYIPSGHDECIIVSSSFDDEFNYVASEDYVTEFINELYFPKNPVEPYSKKLRVVAKHNVTIGNVKYDSVVKTYLAPDNASRWIVESGRLEDFCVQMDLYSNSVSNEVPFDYELTERKVICLLEISHHLDRDKFHRMIDSYNQCFKDRKDKVILHHLLADKINELQAEIYRIKDVLRGLLIDKLNISYLRINWIKFSYENSQIMAKVEILDSSVIIFETKKGVSHKFNVKSTGSGQTHTSTIDECIHVQASKVNLSYVITCKTGDYLCLGIAHGDSLPDENENGLNCMLYNNSDLSSTKLLAGVPLEVIKKSYFNLNGSQFNYSDIEFAVVDVTIGDGIRLDSPEKAKSSSNFTLLLVFSISINIVIFVKFAFSYKLYQFRTHSLRDYVSLKLFKSSI</sequence>
<accession>T1L600</accession>
<reference evidence="3" key="1">
    <citation type="submission" date="2011-08" db="EMBL/GenBank/DDBJ databases">
        <authorList>
            <person name="Rombauts S."/>
        </authorList>
    </citation>
    <scope>NUCLEOTIDE SEQUENCE</scope>
    <source>
        <strain evidence="3">London</strain>
    </source>
</reference>
<dbReference type="Proteomes" id="UP000015104">
    <property type="component" value="Unassembled WGS sequence"/>
</dbReference>
<keyword evidence="1" id="KW-0472">Membrane</keyword>
<proteinExistence type="predicted"/>
<name>T1L600_TETUR</name>
<feature type="transmembrane region" description="Helical" evidence="1">
    <location>
        <begin position="269"/>
        <end position="293"/>
    </location>
</feature>
<dbReference type="AlphaFoldDB" id="T1L600"/>
<feature type="transmembrane region" description="Helical" evidence="1">
    <location>
        <begin position="927"/>
        <end position="947"/>
    </location>
</feature>
<evidence type="ECO:0000256" key="1">
    <source>
        <dbReference type="SAM" id="Phobius"/>
    </source>
</evidence>
<keyword evidence="1" id="KW-0812">Transmembrane</keyword>
<protein>
    <submittedName>
        <fullName evidence="2">Uncharacterized protein</fullName>
    </submittedName>
</protein>
<dbReference type="EMBL" id="CAEY01001521">
    <property type="status" value="NOT_ANNOTATED_CDS"/>
    <property type="molecule type" value="Genomic_DNA"/>
</dbReference>
<evidence type="ECO:0000313" key="3">
    <source>
        <dbReference type="Proteomes" id="UP000015104"/>
    </source>
</evidence>
<organism evidence="2 3">
    <name type="scientific">Tetranychus urticae</name>
    <name type="common">Two-spotted spider mite</name>
    <dbReference type="NCBI Taxonomy" id="32264"/>
    <lineage>
        <taxon>Eukaryota</taxon>
        <taxon>Metazoa</taxon>
        <taxon>Ecdysozoa</taxon>
        <taxon>Arthropoda</taxon>
        <taxon>Chelicerata</taxon>
        <taxon>Arachnida</taxon>
        <taxon>Acari</taxon>
        <taxon>Acariformes</taxon>
        <taxon>Trombidiformes</taxon>
        <taxon>Prostigmata</taxon>
        <taxon>Eleutherengona</taxon>
        <taxon>Raphignathae</taxon>
        <taxon>Tetranychoidea</taxon>
        <taxon>Tetranychidae</taxon>
        <taxon>Tetranychus</taxon>
    </lineage>
</organism>